<evidence type="ECO:0000313" key="4">
    <source>
        <dbReference type="Proteomes" id="UP001652338"/>
    </source>
</evidence>
<keyword evidence="2" id="KW-1133">Transmembrane helix</keyword>
<comment type="caution">
    <text evidence="3">The sequence shown here is derived from an EMBL/GenBank/DDBJ whole genome shotgun (WGS) entry which is preliminary data.</text>
</comment>
<dbReference type="RefSeq" id="WP_262655736.1">
    <property type="nucleotide sequence ID" value="NZ_JAOQKE010000026.1"/>
</dbReference>
<feature type="region of interest" description="Disordered" evidence="1">
    <location>
        <begin position="108"/>
        <end position="138"/>
    </location>
</feature>
<feature type="transmembrane region" description="Helical" evidence="2">
    <location>
        <begin position="60"/>
        <end position="79"/>
    </location>
</feature>
<keyword evidence="4" id="KW-1185">Reference proteome</keyword>
<sequence length="138" mass="15852">MSVTLRILLIMASAATVIWILYKIRRLKVKMEDTIFWIFFAGVLLLMGAFPEIVYKLTDLIGIMSPANLVFLIMIIILFEKVFTLSIIVSQLEEKITVLSAEVALRSHETAEEHEQKIETEVEKVEAEEKEEMEKLHG</sequence>
<organism evidence="3 4">
    <name type="scientific">Muricoprocola aceti</name>
    <dbReference type="NCBI Taxonomy" id="2981772"/>
    <lineage>
        <taxon>Bacteria</taxon>
        <taxon>Bacillati</taxon>
        <taxon>Bacillota</taxon>
        <taxon>Clostridia</taxon>
        <taxon>Lachnospirales</taxon>
        <taxon>Lachnospiraceae</taxon>
        <taxon>Muricoprocola</taxon>
    </lineage>
</organism>
<keyword evidence="2" id="KW-0472">Membrane</keyword>
<dbReference type="EMBL" id="JAOQKE010000026">
    <property type="protein sequence ID" value="MCU6726485.1"/>
    <property type="molecule type" value="Genomic_DNA"/>
</dbReference>
<protein>
    <submittedName>
        <fullName evidence="3">DUF2304 domain-containing protein</fullName>
    </submittedName>
</protein>
<evidence type="ECO:0000313" key="3">
    <source>
        <dbReference type="EMBL" id="MCU6726485.1"/>
    </source>
</evidence>
<dbReference type="Proteomes" id="UP001652338">
    <property type="component" value="Unassembled WGS sequence"/>
</dbReference>
<keyword evidence="2" id="KW-0812">Transmembrane</keyword>
<proteinExistence type="predicted"/>
<dbReference type="Pfam" id="PF10066">
    <property type="entry name" value="DUF2304"/>
    <property type="match status" value="1"/>
</dbReference>
<name>A0ABT2SQE5_9FIRM</name>
<feature type="transmembrane region" description="Helical" evidence="2">
    <location>
        <begin position="34"/>
        <end position="54"/>
    </location>
</feature>
<accession>A0ABT2SQE5</accession>
<dbReference type="InterPro" id="IPR019277">
    <property type="entry name" value="DUF2304"/>
</dbReference>
<gene>
    <name evidence="3" type="ORF">OCV47_14335</name>
</gene>
<evidence type="ECO:0000256" key="1">
    <source>
        <dbReference type="SAM" id="MobiDB-lite"/>
    </source>
</evidence>
<reference evidence="3 4" key="1">
    <citation type="journal article" date="2021" name="ISME Commun">
        <title>Automated analysis of genomic sequences facilitates high-throughput and comprehensive description of bacteria.</title>
        <authorList>
            <person name="Hitch T.C.A."/>
        </authorList>
    </citation>
    <scope>NUCLEOTIDE SEQUENCE [LARGE SCALE GENOMIC DNA]</scope>
    <source>
        <strain evidence="3 4">Sanger_29</strain>
    </source>
</reference>
<feature type="transmembrane region" description="Helical" evidence="2">
    <location>
        <begin position="6"/>
        <end position="22"/>
    </location>
</feature>
<evidence type="ECO:0000256" key="2">
    <source>
        <dbReference type="SAM" id="Phobius"/>
    </source>
</evidence>